<feature type="compositionally biased region" description="Polar residues" evidence="1">
    <location>
        <begin position="99"/>
        <end position="108"/>
    </location>
</feature>
<dbReference type="VEuPathDB" id="VectorBase:ISCI018373"/>
<protein>
    <submittedName>
        <fullName evidence="2 3">Uncharacterized protein</fullName>
    </submittedName>
</protein>
<evidence type="ECO:0000313" key="4">
    <source>
        <dbReference type="Proteomes" id="UP000001555"/>
    </source>
</evidence>
<reference evidence="3" key="2">
    <citation type="submission" date="2020-05" db="UniProtKB">
        <authorList>
            <consortium name="EnsemblMetazoa"/>
        </authorList>
    </citation>
    <scope>IDENTIFICATION</scope>
    <source>
        <strain evidence="3">wikel</strain>
    </source>
</reference>
<feature type="compositionally biased region" description="Basic residues" evidence="1">
    <location>
        <begin position="16"/>
        <end position="27"/>
    </location>
</feature>
<feature type="non-terminal residue" evidence="2">
    <location>
        <position position="1"/>
    </location>
</feature>
<proteinExistence type="predicted"/>
<dbReference type="EnsemblMetazoa" id="ISCW018373-RA">
    <property type="protein sequence ID" value="ISCW018373-PA"/>
    <property type="gene ID" value="ISCW018373"/>
</dbReference>
<organism>
    <name type="scientific">Ixodes scapularis</name>
    <name type="common">Black-legged tick</name>
    <name type="synonym">Deer tick</name>
    <dbReference type="NCBI Taxonomy" id="6945"/>
    <lineage>
        <taxon>Eukaryota</taxon>
        <taxon>Metazoa</taxon>
        <taxon>Ecdysozoa</taxon>
        <taxon>Arthropoda</taxon>
        <taxon>Chelicerata</taxon>
        <taxon>Arachnida</taxon>
        <taxon>Acari</taxon>
        <taxon>Parasitiformes</taxon>
        <taxon>Ixodida</taxon>
        <taxon>Ixodoidea</taxon>
        <taxon>Ixodidae</taxon>
        <taxon>Ixodinae</taxon>
        <taxon>Ixodes</taxon>
    </lineage>
</organism>
<feature type="region of interest" description="Disordered" evidence="1">
    <location>
        <begin position="1"/>
        <end position="120"/>
    </location>
</feature>
<dbReference type="EMBL" id="ABJB010235205">
    <property type="status" value="NOT_ANNOTATED_CDS"/>
    <property type="molecule type" value="Genomic_DNA"/>
</dbReference>
<reference evidence="2 4" key="1">
    <citation type="submission" date="2008-03" db="EMBL/GenBank/DDBJ databases">
        <title>Annotation of Ixodes scapularis.</title>
        <authorList>
            <consortium name="Ixodes scapularis Genome Project Consortium"/>
            <person name="Caler E."/>
            <person name="Hannick L.I."/>
            <person name="Bidwell S."/>
            <person name="Joardar V."/>
            <person name="Thiagarajan M."/>
            <person name="Amedeo P."/>
            <person name="Galinsky K.J."/>
            <person name="Schobel S."/>
            <person name="Inman J."/>
            <person name="Hostetler J."/>
            <person name="Miller J."/>
            <person name="Hammond M."/>
            <person name="Megy K."/>
            <person name="Lawson D."/>
            <person name="Kodira C."/>
            <person name="Sutton G."/>
            <person name="Meyer J."/>
            <person name="Hill C.A."/>
            <person name="Birren B."/>
            <person name="Nene V."/>
            <person name="Collins F."/>
            <person name="Alarcon-Chaidez F."/>
            <person name="Wikel S."/>
            <person name="Strausberg R."/>
        </authorList>
    </citation>
    <scope>NUCLEOTIDE SEQUENCE [LARGE SCALE GENOMIC DNA]</scope>
    <source>
        <strain evidence="4">Wikel</strain>
        <strain evidence="2">Wikel colony</strain>
    </source>
</reference>
<dbReference type="Proteomes" id="UP000001555">
    <property type="component" value="Unassembled WGS sequence"/>
</dbReference>
<dbReference type="AlphaFoldDB" id="B7PK45"/>
<dbReference type="EMBL" id="ABJB010845536">
    <property type="status" value="NOT_ANNOTATED_CDS"/>
    <property type="molecule type" value="Genomic_DNA"/>
</dbReference>
<feature type="non-terminal residue" evidence="2">
    <location>
        <position position="120"/>
    </location>
</feature>
<dbReference type="EMBL" id="ABJB010898238">
    <property type="status" value="NOT_ANNOTATED_CDS"/>
    <property type="molecule type" value="Genomic_DNA"/>
</dbReference>
<dbReference type="InParanoid" id="B7PK45"/>
<accession>B7PK45</accession>
<evidence type="ECO:0000313" key="3">
    <source>
        <dbReference type="EnsemblMetazoa" id="ISCW018373-PA"/>
    </source>
</evidence>
<sequence>QQRRPSSIDVPSASGSHRRSGARRRISASKNEKGTHAPHASVYTSAEDIRSNRAGTPLSRSFLSSAQKRETEKRRSQRRRAEREASRRNHKRRKVCASQRKSPSSANFINAREYIQRESI</sequence>
<name>B7PK45_IXOSC</name>
<dbReference type="EMBL" id="DS730419">
    <property type="protein sequence ID" value="EEC06967.1"/>
    <property type="molecule type" value="Genomic_DNA"/>
</dbReference>
<dbReference type="PaxDb" id="6945-B7PK45"/>
<keyword evidence="4" id="KW-1185">Reference proteome</keyword>
<evidence type="ECO:0000256" key="1">
    <source>
        <dbReference type="SAM" id="MobiDB-lite"/>
    </source>
</evidence>
<dbReference type="VEuPathDB" id="VectorBase:ISCW018373"/>
<dbReference type="HOGENOM" id="CLU_2055539_0_0_1"/>
<gene>
    <name evidence="2" type="ORF">IscW_ISCW018373</name>
</gene>
<feature type="compositionally biased region" description="Basic and acidic residues" evidence="1">
    <location>
        <begin position="67"/>
        <end position="87"/>
    </location>
</feature>
<evidence type="ECO:0000313" key="2">
    <source>
        <dbReference type="EMBL" id="EEC06967.1"/>
    </source>
</evidence>